<keyword evidence="4" id="KW-1185">Reference proteome</keyword>
<evidence type="ECO:0000256" key="2">
    <source>
        <dbReference type="SAM" id="Phobius"/>
    </source>
</evidence>
<keyword evidence="2" id="KW-1133">Transmembrane helix</keyword>
<name>A0A6A5RXC1_9PLEO</name>
<sequence length="452" mass="49339">MAVAGASRDASCSCSQQSVDRLLAWSSRFGLAPKRVLPSSHKSADRLADDLPDATSPCFCNVGSTCDLTGYVQKVSAASAALCSGSPSSLPTGPVEHVRSVLNNAFANATVSVGEKGDGVYAWSSVFSLVFLLVVLLGLLAPLFQYWLEKDTTPEEDARDVQINALQTRLRKYTKKAESWEEETARLNAEIDHLHASISNLSASFNRLSKHNTAIEACNQDLEAENEDVWHRNQAIEHENVNWRATWTALRTDKDALRAQLTTLQDVHTQLITHNMELQGTLEYVQHVSTATARRTILADSALGNAESRIALLEDQLEDEIAGHAALRVQTATHDDAIARLEKTAAAQALTLAHRDDQISALRAQVSHLEGARLRHARAVEELVISHLGGDNADLLASMDDIASNRDDRGWDFEGDEAFNAVALSDQDPDIDILCDSDVEILSRVTAAWVTE</sequence>
<accession>A0A6A5RXC1</accession>
<evidence type="ECO:0000313" key="3">
    <source>
        <dbReference type="EMBL" id="KAF1932223.1"/>
    </source>
</evidence>
<dbReference type="GeneID" id="54355446"/>
<evidence type="ECO:0000313" key="4">
    <source>
        <dbReference type="Proteomes" id="UP000800082"/>
    </source>
</evidence>
<proteinExistence type="predicted"/>
<dbReference type="Gene3D" id="1.10.287.510">
    <property type="entry name" value="Helix hairpin bin"/>
    <property type="match status" value="1"/>
</dbReference>
<feature type="transmembrane region" description="Helical" evidence="2">
    <location>
        <begin position="126"/>
        <end position="148"/>
    </location>
</feature>
<organism evidence="3 4">
    <name type="scientific">Didymella exigua CBS 183.55</name>
    <dbReference type="NCBI Taxonomy" id="1150837"/>
    <lineage>
        <taxon>Eukaryota</taxon>
        <taxon>Fungi</taxon>
        <taxon>Dikarya</taxon>
        <taxon>Ascomycota</taxon>
        <taxon>Pezizomycotina</taxon>
        <taxon>Dothideomycetes</taxon>
        <taxon>Pleosporomycetidae</taxon>
        <taxon>Pleosporales</taxon>
        <taxon>Pleosporineae</taxon>
        <taxon>Didymellaceae</taxon>
        <taxon>Didymella</taxon>
    </lineage>
</organism>
<reference evidence="3" key="1">
    <citation type="journal article" date="2020" name="Stud. Mycol.">
        <title>101 Dothideomycetes genomes: a test case for predicting lifestyles and emergence of pathogens.</title>
        <authorList>
            <person name="Haridas S."/>
            <person name="Albert R."/>
            <person name="Binder M."/>
            <person name="Bloem J."/>
            <person name="Labutti K."/>
            <person name="Salamov A."/>
            <person name="Andreopoulos B."/>
            <person name="Baker S."/>
            <person name="Barry K."/>
            <person name="Bills G."/>
            <person name="Bluhm B."/>
            <person name="Cannon C."/>
            <person name="Castanera R."/>
            <person name="Culley D."/>
            <person name="Daum C."/>
            <person name="Ezra D."/>
            <person name="Gonzalez J."/>
            <person name="Henrissat B."/>
            <person name="Kuo A."/>
            <person name="Liang C."/>
            <person name="Lipzen A."/>
            <person name="Lutzoni F."/>
            <person name="Magnuson J."/>
            <person name="Mondo S."/>
            <person name="Nolan M."/>
            <person name="Ohm R."/>
            <person name="Pangilinan J."/>
            <person name="Park H.-J."/>
            <person name="Ramirez L."/>
            <person name="Alfaro M."/>
            <person name="Sun H."/>
            <person name="Tritt A."/>
            <person name="Yoshinaga Y."/>
            <person name="Zwiers L.-H."/>
            <person name="Turgeon B."/>
            <person name="Goodwin S."/>
            <person name="Spatafora J."/>
            <person name="Crous P."/>
            <person name="Grigoriev I."/>
        </authorList>
    </citation>
    <scope>NUCLEOTIDE SEQUENCE</scope>
    <source>
        <strain evidence="3">CBS 183.55</strain>
    </source>
</reference>
<protein>
    <submittedName>
        <fullName evidence="3">Uncharacterized protein</fullName>
    </submittedName>
</protein>
<dbReference type="AlphaFoldDB" id="A0A6A5RXC1"/>
<gene>
    <name evidence="3" type="ORF">M421DRAFT_89560</name>
</gene>
<feature type="coiled-coil region" evidence="1">
    <location>
        <begin position="163"/>
        <end position="228"/>
    </location>
</feature>
<keyword evidence="2" id="KW-0812">Transmembrane</keyword>
<keyword evidence="2" id="KW-0472">Membrane</keyword>
<dbReference type="EMBL" id="ML978959">
    <property type="protein sequence ID" value="KAF1932223.1"/>
    <property type="molecule type" value="Genomic_DNA"/>
</dbReference>
<dbReference type="RefSeq" id="XP_033452471.1">
    <property type="nucleotide sequence ID" value="XM_033597779.1"/>
</dbReference>
<dbReference type="Proteomes" id="UP000800082">
    <property type="component" value="Unassembled WGS sequence"/>
</dbReference>
<keyword evidence="1" id="KW-0175">Coiled coil</keyword>
<evidence type="ECO:0000256" key="1">
    <source>
        <dbReference type="SAM" id="Coils"/>
    </source>
</evidence>